<accession>A0A5J5ISR0</accession>
<dbReference type="SUPFAM" id="SSF53474">
    <property type="entry name" value="alpha/beta-Hydrolases"/>
    <property type="match status" value="1"/>
</dbReference>
<evidence type="ECO:0000313" key="3">
    <source>
        <dbReference type="Proteomes" id="UP000327039"/>
    </source>
</evidence>
<dbReference type="Pfam" id="PF12697">
    <property type="entry name" value="Abhydrolase_6"/>
    <property type="match status" value="1"/>
</dbReference>
<feature type="domain" description="AB hydrolase-1" evidence="1">
    <location>
        <begin position="3"/>
        <end position="222"/>
    </location>
</feature>
<dbReference type="InterPro" id="IPR000073">
    <property type="entry name" value="AB_hydrolase_1"/>
</dbReference>
<name>A0A5J5ISR0_9MICO</name>
<comment type="caution">
    <text evidence="2">The sequence shown here is derived from an EMBL/GenBank/DDBJ whole genome shotgun (WGS) entry which is preliminary data.</text>
</comment>
<dbReference type="PANTHER" id="PTHR43194:SF2">
    <property type="entry name" value="PEROXISOMAL MEMBRANE PROTEIN LPX1"/>
    <property type="match status" value="1"/>
</dbReference>
<dbReference type="AlphaFoldDB" id="A0A5J5ISR0"/>
<sequence length="230" mass="24171">MELILIPGLWLDASSWDDVVPGLRAAGHTPHPVTLPGVGATASESADIGLADWIADVVARIDELPAPVALVGHSGGGNVAWGAASARPDRVARVVLVDSVPPAPGAEISEFPVVDGVVPFPGWDSFDEPDVADLDAPTRERWAARTHTVPARVPTDAIVLEDARRFDVPVRVLSGAADDAALLDMLAGWPPFLGEFEAIEDRAVTRLGSGHWPQFSQPEALTRAIVDALG</sequence>
<dbReference type="Proteomes" id="UP000327039">
    <property type="component" value="Unassembled WGS sequence"/>
</dbReference>
<protein>
    <submittedName>
        <fullName evidence="2">Alpha/beta hydrolase</fullName>
    </submittedName>
</protein>
<reference evidence="3" key="1">
    <citation type="submission" date="2019-09" db="EMBL/GenBank/DDBJ databases">
        <title>Mumia zhuanghuii sp. nov. isolated from the intestinal contents of plateau pika (Ochotona curzoniae) in the Qinghai-Tibet plateau of China.</title>
        <authorList>
            <person name="Tian Z."/>
        </authorList>
    </citation>
    <scope>NUCLEOTIDE SEQUENCE [LARGE SCALE GENOMIC DNA]</scope>
    <source>
        <strain evidence="3">DSM 25564</strain>
    </source>
</reference>
<keyword evidence="3" id="KW-1185">Reference proteome</keyword>
<dbReference type="RefSeq" id="WP_150419297.1">
    <property type="nucleotide sequence ID" value="NZ_VYRZ01000002.1"/>
</dbReference>
<dbReference type="InterPro" id="IPR029058">
    <property type="entry name" value="AB_hydrolase_fold"/>
</dbReference>
<dbReference type="GO" id="GO:0016787">
    <property type="term" value="F:hydrolase activity"/>
    <property type="evidence" value="ECO:0007669"/>
    <property type="project" value="UniProtKB-KW"/>
</dbReference>
<evidence type="ECO:0000259" key="1">
    <source>
        <dbReference type="Pfam" id="PF12697"/>
    </source>
</evidence>
<evidence type="ECO:0000313" key="2">
    <source>
        <dbReference type="EMBL" id="KAA9087101.1"/>
    </source>
</evidence>
<dbReference type="PANTHER" id="PTHR43194">
    <property type="entry name" value="HYDROLASE ALPHA/BETA FOLD FAMILY"/>
    <property type="match status" value="1"/>
</dbReference>
<dbReference type="Gene3D" id="3.40.50.1820">
    <property type="entry name" value="alpha/beta hydrolase"/>
    <property type="match status" value="1"/>
</dbReference>
<organism evidence="2 3">
    <name type="scientific">Microbacterium radiodurans</name>
    <dbReference type="NCBI Taxonomy" id="661398"/>
    <lineage>
        <taxon>Bacteria</taxon>
        <taxon>Bacillati</taxon>
        <taxon>Actinomycetota</taxon>
        <taxon>Actinomycetes</taxon>
        <taxon>Micrococcales</taxon>
        <taxon>Microbacteriaceae</taxon>
        <taxon>Microbacterium</taxon>
    </lineage>
</organism>
<dbReference type="OrthoDB" id="9773549at2"/>
<proteinExistence type="predicted"/>
<dbReference type="EMBL" id="VYRZ01000002">
    <property type="protein sequence ID" value="KAA9087101.1"/>
    <property type="molecule type" value="Genomic_DNA"/>
</dbReference>
<gene>
    <name evidence="2" type="ORF">F6B42_09090</name>
</gene>
<dbReference type="InterPro" id="IPR050228">
    <property type="entry name" value="Carboxylesterase_BioH"/>
</dbReference>
<keyword evidence="2" id="KW-0378">Hydrolase</keyword>